<evidence type="ECO:0000313" key="3">
    <source>
        <dbReference type="EMBL" id="MBC3807712.1"/>
    </source>
</evidence>
<keyword evidence="2" id="KW-0812">Transmembrane</keyword>
<proteinExistence type="predicted"/>
<keyword evidence="2" id="KW-1133">Transmembrane helix</keyword>
<name>A0ABR6X448_9BURK</name>
<evidence type="ECO:0000256" key="1">
    <source>
        <dbReference type="SAM" id="MobiDB-lite"/>
    </source>
</evidence>
<sequence length="213" mass="23698">MQLHRFSRYLTFFSILLVHIGMILIWQRTSPSPNSISNTDKVLLLLALPQQKQAIEVTQQKNLKQVSPTSTIARTNNKNINTPEFSTAKIQTPSPEFEALSAPPSTPSPSSPTIQKNIRELSLSLKDDFLKQEKNYRPDSKSSSENMKKFSNTLAGVVQSRTEGTVIEKKFAYDGRPVSKIKTPFGTHCVRHPKAGEKLELSPPPLPVGCGEL</sequence>
<keyword evidence="2" id="KW-0472">Membrane</keyword>
<feature type="transmembrane region" description="Helical" evidence="2">
    <location>
        <begin position="6"/>
        <end position="26"/>
    </location>
</feature>
<protein>
    <submittedName>
        <fullName evidence="3">Uncharacterized protein</fullName>
    </submittedName>
</protein>
<accession>A0ABR6X448</accession>
<comment type="caution">
    <text evidence="3">The sequence shown here is derived from an EMBL/GenBank/DDBJ whole genome shotgun (WGS) entry which is preliminary data.</text>
</comment>
<feature type="region of interest" description="Disordered" evidence="1">
    <location>
        <begin position="95"/>
        <end position="114"/>
    </location>
</feature>
<dbReference type="RefSeq" id="WP_186922793.1">
    <property type="nucleotide sequence ID" value="NZ_JACOFW010000009.1"/>
</dbReference>
<evidence type="ECO:0000256" key="2">
    <source>
        <dbReference type="SAM" id="Phobius"/>
    </source>
</evidence>
<gene>
    <name evidence="3" type="ORF">H8K52_10185</name>
</gene>
<reference evidence="3 4" key="1">
    <citation type="submission" date="2020-08" db="EMBL/GenBank/DDBJ databases">
        <title>Novel species isolated from subtropical streams in China.</title>
        <authorList>
            <person name="Lu H."/>
        </authorList>
    </citation>
    <scope>NUCLEOTIDE SEQUENCE [LARGE SCALE GENOMIC DNA]</scope>
    <source>
        <strain evidence="3 4">KACC 16656</strain>
    </source>
</reference>
<evidence type="ECO:0000313" key="4">
    <source>
        <dbReference type="Proteomes" id="UP000648257"/>
    </source>
</evidence>
<organism evidence="3 4">
    <name type="scientific">Undibacterium seohonense</name>
    <dbReference type="NCBI Taxonomy" id="1344950"/>
    <lineage>
        <taxon>Bacteria</taxon>
        <taxon>Pseudomonadati</taxon>
        <taxon>Pseudomonadota</taxon>
        <taxon>Betaproteobacteria</taxon>
        <taxon>Burkholderiales</taxon>
        <taxon>Oxalobacteraceae</taxon>
        <taxon>Undibacterium</taxon>
    </lineage>
</organism>
<keyword evidence="4" id="KW-1185">Reference proteome</keyword>
<dbReference type="EMBL" id="JACOFW010000009">
    <property type="protein sequence ID" value="MBC3807712.1"/>
    <property type="molecule type" value="Genomic_DNA"/>
</dbReference>
<dbReference type="Proteomes" id="UP000648257">
    <property type="component" value="Unassembled WGS sequence"/>
</dbReference>